<dbReference type="PANTHER" id="PTHR33639:SF2">
    <property type="entry name" value="DUF393 DOMAIN-CONTAINING PROTEIN"/>
    <property type="match status" value="1"/>
</dbReference>
<dbReference type="InterPro" id="IPR007263">
    <property type="entry name" value="DCC1-like"/>
</dbReference>
<dbReference type="PANTHER" id="PTHR33639">
    <property type="entry name" value="THIOL-DISULFIDE OXIDOREDUCTASE DCC"/>
    <property type="match status" value="1"/>
</dbReference>
<evidence type="ECO:0000313" key="2">
    <source>
        <dbReference type="Proteomes" id="UP001342826"/>
    </source>
</evidence>
<gene>
    <name evidence="1" type="ORF">P9271_17100</name>
</gene>
<protein>
    <submittedName>
        <fullName evidence="1">Thiol-disulfide oxidoreductase DCC family protein</fullName>
    </submittedName>
</protein>
<proteinExistence type="predicted"/>
<reference evidence="1 2" key="1">
    <citation type="submission" date="2023-03" db="EMBL/GenBank/DDBJ databases">
        <title>Bacillus Genome Sequencing.</title>
        <authorList>
            <person name="Dunlap C."/>
        </authorList>
    </citation>
    <scope>NUCLEOTIDE SEQUENCE [LARGE SCALE GENOMIC DNA]</scope>
    <source>
        <strain evidence="1 2">NRS-1717</strain>
    </source>
</reference>
<name>A0ABU6P108_9BACI</name>
<comment type="caution">
    <text evidence="1">The sequence shown here is derived from an EMBL/GenBank/DDBJ whole genome shotgun (WGS) entry which is preliminary data.</text>
</comment>
<dbReference type="EMBL" id="JARTFS010000013">
    <property type="protein sequence ID" value="MED4403026.1"/>
    <property type="molecule type" value="Genomic_DNA"/>
</dbReference>
<dbReference type="Proteomes" id="UP001342826">
    <property type="component" value="Unassembled WGS sequence"/>
</dbReference>
<organism evidence="1 2">
    <name type="scientific">Metabacillus fastidiosus</name>
    <dbReference type="NCBI Taxonomy" id="1458"/>
    <lineage>
        <taxon>Bacteria</taxon>
        <taxon>Bacillati</taxon>
        <taxon>Bacillota</taxon>
        <taxon>Bacilli</taxon>
        <taxon>Bacillales</taxon>
        <taxon>Bacillaceae</taxon>
        <taxon>Metabacillus</taxon>
    </lineage>
</organism>
<dbReference type="InterPro" id="IPR052927">
    <property type="entry name" value="DCC_oxidoreductase"/>
</dbReference>
<keyword evidence="2" id="KW-1185">Reference proteome</keyword>
<evidence type="ECO:0000313" key="1">
    <source>
        <dbReference type="EMBL" id="MED4403026.1"/>
    </source>
</evidence>
<accession>A0ABU6P108</accession>
<dbReference type="Pfam" id="PF04134">
    <property type="entry name" value="DCC1-like"/>
    <property type="match status" value="1"/>
</dbReference>
<sequence>MNKSEHPIILFDGECQFCDHTANFIIKYDKRAYFRFASLQSSAGQKLLKKFGLPTDDFSSFVYVNKESYYTKSTAALLVSKGLGKQFRILYYLIIIPRPLRDILYQFIAKNRYKWFGKKEECTIPSPEIRKRFLK</sequence>
<dbReference type="RefSeq" id="WP_328015618.1">
    <property type="nucleotide sequence ID" value="NZ_JARTFS010000013.1"/>
</dbReference>